<sequence>MTQVCEKVEFSRRQEISTGIRLSLAAGLGIFPIGVAFGLLVVQSGLPWWVAPAMSIVGFSGSLELLLIGMMAVATPLAPIALTTFLVNFRHVFYAFSFPLRVVRNPIARFYSAFALVDEAYAVTSARPEGWTSWRLLSMQLAFHSYWISGGLVGLAVAGLLPGPVVGLEFALCALFLTLTLDACRTGKQVPSLLMAGASFAFATLLTPDAVMFTGLVLFVAALIVRYVATQRRVEHA</sequence>
<comment type="caution">
    <text evidence="9">The sequence shown here is derived from an EMBL/GenBank/DDBJ whole genome shotgun (WGS) entry which is preliminary data.</text>
</comment>
<gene>
    <name evidence="9" type="ORF">Q7514_13255</name>
</gene>
<dbReference type="Pfam" id="PF03591">
    <property type="entry name" value="AzlC"/>
    <property type="match status" value="1"/>
</dbReference>
<comment type="similarity">
    <text evidence="2">Belongs to the AzlC family.</text>
</comment>
<protein>
    <submittedName>
        <fullName evidence="9">AzlC family ABC transporter permease</fullName>
    </submittedName>
</protein>
<dbReference type="InterPro" id="IPR011606">
    <property type="entry name" value="Brnchd-chn_aa_trnsp_permease"/>
</dbReference>
<proteinExistence type="inferred from homology"/>
<feature type="transmembrane region" description="Helical" evidence="8">
    <location>
        <begin position="66"/>
        <end position="87"/>
    </location>
</feature>
<dbReference type="EMBL" id="JAUTXY010000005">
    <property type="protein sequence ID" value="MEE2058490.1"/>
    <property type="molecule type" value="Genomic_DNA"/>
</dbReference>
<dbReference type="PANTHER" id="PTHR34979">
    <property type="entry name" value="INNER MEMBRANE PROTEIN YGAZ"/>
    <property type="match status" value="1"/>
</dbReference>
<evidence type="ECO:0000256" key="6">
    <source>
        <dbReference type="ARBA" id="ARBA00022989"/>
    </source>
</evidence>
<reference evidence="9 10" key="1">
    <citation type="submission" date="2023-07" db="EMBL/GenBank/DDBJ databases">
        <authorList>
            <person name="Girao M."/>
            <person name="Carvalho M.F."/>
        </authorList>
    </citation>
    <scope>NUCLEOTIDE SEQUENCE [LARGE SCALE GENOMIC DNA]</scope>
    <source>
        <strain evidence="9 10">YIM65754</strain>
    </source>
</reference>
<feature type="transmembrane region" description="Helical" evidence="8">
    <location>
        <begin position="146"/>
        <end position="177"/>
    </location>
</feature>
<keyword evidence="3" id="KW-0813">Transport</keyword>
<keyword evidence="4" id="KW-1003">Cell membrane</keyword>
<name>A0ABU7LAC0_9NOCA</name>
<evidence type="ECO:0000256" key="8">
    <source>
        <dbReference type="SAM" id="Phobius"/>
    </source>
</evidence>
<dbReference type="Proteomes" id="UP001336020">
    <property type="component" value="Unassembled WGS sequence"/>
</dbReference>
<feature type="transmembrane region" description="Helical" evidence="8">
    <location>
        <begin position="212"/>
        <end position="229"/>
    </location>
</feature>
<keyword evidence="5 8" id="KW-0812">Transmembrane</keyword>
<keyword evidence="7 8" id="KW-0472">Membrane</keyword>
<feature type="transmembrane region" description="Helical" evidence="8">
    <location>
        <begin position="22"/>
        <end position="46"/>
    </location>
</feature>
<dbReference type="PANTHER" id="PTHR34979:SF1">
    <property type="entry name" value="INNER MEMBRANE PROTEIN YGAZ"/>
    <property type="match status" value="1"/>
</dbReference>
<comment type="subcellular location">
    <subcellularLocation>
        <location evidence="1">Cell membrane</location>
        <topology evidence="1">Multi-pass membrane protein</topology>
    </subcellularLocation>
</comment>
<evidence type="ECO:0000313" key="10">
    <source>
        <dbReference type="Proteomes" id="UP001336020"/>
    </source>
</evidence>
<evidence type="ECO:0000256" key="2">
    <source>
        <dbReference type="ARBA" id="ARBA00010735"/>
    </source>
</evidence>
<evidence type="ECO:0000256" key="4">
    <source>
        <dbReference type="ARBA" id="ARBA00022475"/>
    </source>
</evidence>
<evidence type="ECO:0000256" key="1">
    <source>
        <dbReference type="ARBA" id="ARBA00004651"/>
    </source>
</evidence>
<evidence type="ECO:0000313" key="9">
    <source>
        <dbReference type="EMBL" id="MEE2058490.1"/>
    </source>
</evidence>
<evidence type="ECO:0000256" key="7">
    <source>
        <dbReference type="ARBA" id="ARBA00023136"/>
    </source>
</evidence>
<evidence type="ECO:0000256" key="5">
    <source>
        <dbReference type="ARBA" id="ARBA00022692"/>
    </source>
</evidence>
<keyword evidence="6 8" id="KW-1133">Transmembrane helix</keyword>
<organism evidence="9 10">
    <name type="scientific">Rhodococcus artemisiae</name>
    <dbReference type="NCBI Taxonomy" id="714159"/>
    <lineage>
        <taxon>Bacteria</taxon>
        <taxon>Bacillati</taxon>
        <taxon>Actinomycetota</taxon>
        <taxon>Actinomycetes</taxon>
        <taxon>Mycobacteriales</taxon>
        <taxon>Nocardiaceae</taxon>
        <taxon>Rhodococcus</taxon>
    </lineage>
</organism>
<keyword evidence="10" id="KW-1185">Reference proteome</keyword>
<dbReference type="RefSeq" id="WP_330133734.1">
    <property type="nucleotide sequence ID" value="NZ_JAUTXY010000005.1"/>
</dbReference>
<evidence type="ECO:0000256" key="3">
    <source>
        <dbReference type="ARBA" id="ARBA00022448"/>
    </source>
</evidence>
<accession>A0ABU7LAC0</accession>